<dbReference type="FunFam" id="3.40.50.300:FF:000006">
    <property type="entry name" value="DNA-binding transcriptional regulator NtrC"/>
    <property type="match status" value="1"/>
</dbReference>
<organism evidence="8 9">
    <name type="scientific">Eiseniibacteriota bacterium</name>
    <dbReference type="NCBI Taxonomy" id="2212470"/>
    <lineage>
        <taxon>Bacteria</taxon>
        <taxon>Candidatus Eiseniibacteriota</taxon>
    </lineage>
</organism>
<dbReference type="InterPro" id="IPR025943">
    <property type="entry name" value="Sigma_54_int_dom_ATP-bd_2"/>
</dbReference>
<dbReference type="SUPFAM" id="SSF46689">
    <property type="entry name" value="Homeodomain-like"/>
    <property type="match status" value="1"/>
</dbReference>
<dbReference type="Pfam" id="PF02954">
    <property type="entry name" value="HTH_8"/>
    <property type="match status" value="1"/>
</dbReference>
<dbReference type="Pfam" id="PF01590">
    <property type="entry name" value="GAF"/>
    <property type="match status" value="1"/>
</dbReference>
<dbReference type="InterPro" id="IPR002078">
    <property type="entry name" value="Sigma_54_int"/>
</dbReference>
<comment type="caution">
    <text evidence="8">The sequence shown here is derived from an EMBL/GenBank/DDBJ whole genome shotgun (WGS) entry which is preliminary data.</text>
</comment>
<dbReference type="InterPro" id="IPR027417">
    <property type="entry name" value="P-loop_NTPase"/>
</dbReference>
<dbReference type="Proteomes" id="UP000316852">
    <property type="component" value="Unassembled WGS sequence"/>
</dbReference>
<keyword evidence="3" id="KW-0805">Transcription regulation</keyword>
<evidence type="ECO:0000256" key="4">
    <source>
        <dbReference type="ARBA" id="ARBA00023125"/>
    </source>
</evidence>
<dbReference type="PROSITE" id="PS00675">
    <property type="entry name" value="SIGMA54_INTERACT_1"/>
    <property type="match status" value="1"/>
</dbReference>
<dbReference type="PANTHER" id="PTHR32071">
    <property type="entry name" value="TRANSCRIPTIONAL REGULATORY PROTEIN"/>
    <property type="match status" value="1"/>
</dbReference>
<dbReference type="Gene3D" id="3.40.50.300">
    <property type="entry name" value="P-loop containing nucleotide triphosphate hydrolases"/>
    <property type="match status" value="1"/>
</dbReference>
<evidence type="ECO:0000259" key="7">
    <source>
        <dbReference type="PROSITE" id="PS50045"/>
    </source>
</evidence>
<reference evidence="8 9" key="1">
    <citation type="journal article" date="2019" name="Nat. Microbiol.">
        <title>Mediterranean grassland soil C-N compound turnover is dependent on rainfall and depth, and is mediated by genomically divergent microorganisms.</title>
        <authorList>
            <person name="Diamond S."/>
            <person name="Andeer P.F."/>
            <person name="Li Z."/>
            <person name="Crits-Christoph A."/>
            <person name="Burstein D."/>
            <person name="Anantharaman K."/>
            <person name="Lane K.R."/>
            <person name="Thomas B.C."/>
            <person name="Pan C."/>
            <person name="Northen T.R."/>
            <person name="Banfield J.F."/>
        </authorList>
    </citation>
    <scope>NUCLEOTIDE SEQUENCE [LARGE SCALE GENOMIC DNA]</scope>
    <source>
        <strain evidence="8">WS_6</strain>
    </source>
</reference>
<keyword evidence="1" id="KW-0547">Nucleotide-binding</keyword>
<dbReference type="EMBL" id="VBOW01000067">
    <property type="protein sequence ID" value="TMQ57264.1"/>
    <property type="molecule type" value="Genomic_DNA"/>
</dbReference>
<evidence type="ECO:0000313" key="9">
    <source>
        <dbReference type="Proteomes" id="UP000316852"/>
    </source>
</evidence>
<feature type="domain" description="Sigma-54 factor interaction" evidence="7">
    <location>
        <begin position="265"/>
        <end position="494"/>
    </location>
</feature>
<evidence type="ECO:0000256" key="1">
    <source>
        <dbReference type="ARBA" id="ARBA00022741"/>
    </source>
</evidence>
<dbReference type="SMART" id="SM00382">
    <property type="entry name" value="AAA"/>
    <property type="match status" value="1"/>
</dbReference>
<dbReference type="InterPro" id="IPR002197">
    <property type="entry name" value="HTH_Fis"/>
</dbReference>
<dbReference type="SMART" id="SM00065">
    <property type="entry name" value="GAF"/>
    <property type="match status" value="1"/>
</dbReference>
<accession>A0A538T164</accession>
<dbReference type="InterPro" id="IPR025662">
    <property type="entry name" value="Sigma_54_int_dom_ATP-bd_1"/>
</dbReference>
<dbReference type="Pfam" id="PF00158">
    <property type="entry name" value="Sigma54_activat"/>
    <property type="match status" value="1"/>
</dbReference>
<dbReference type="PROSITE" id="PS00676">
    <property type="entry name" value="SIGMA54_INTERACT_2"/>
    <property type="match status" value="1"/>
</dbReference>
<gene>
    <name evidence="8" type="ORF">E6K76_11005</name>
</gene>
<proteinExistence type="predicted"/>
<dbReference type="PROSITE" id="PS50045">
    <property type="entry name" value="SIGMA54_INTERACT_4"/>
    <property type="match status" value="1"/>
</dbReference>
<dbReference type="Gene3D" id="3.30.450.40">
    <property type="match status" value="1"/>
</dbReference>
<evidence type="ECO:0000313" key="8">
    <source>
        <dbReference type="EMBL" id="TMQ57264.1"/>
    </source>
</evidence>
<dbReference type="GO" id="GO:0006355">
    <property type="term" value="P:regulation of DNA-templated transcription"/>
    <property type="evidence" value="ECO:0007669"/>
    <property type="project" value="InterPro"/>
</dbReference>
<evidence type="ECO:0000256" key="6">
    <source>
        <dbReference type="SAM" id="MobiDB-lite"/>
    </source>
</evidence>
<dbReference type="PRINTS" id="PR01590">
    <property type="entry name" value="HTHFIS"/>
</dbReference>
<dbReference type="Pfam" id="PF25601">
    <property type="entry name" value="AAA_lid_14"/>
    <property type="match status" value="1"/>
</dbReference>
<evidence type="ECO:0000256" key="5">
    <source>
        <dbReference type="ARBA" id="ARBA00023163"/>
    </source>
</evidence>
<evidence type="ECO:0000256" key="3">
    <source>
        <dbReference type="ARBA" id="ARBA00023015"/>
    </source>
</evidence>
<dbReference type="InterPro" id="IPR058031">
    <property type="entry name" value="AAA_lid_NorR"/>
</dbReference>
<name>A0A538T164_UNCEI</name>
<keyword evidence="5" id="KW-0804">Transcription</keyword>
<dbReference type="Gene3D" id="1.10.10.60">
    <property type="entry name" value="Homeodomain-like"/>
    <property type="match status" value="1"/>
</dbReference>
<dbReference type="Gene3D" id="1.10.8.60">
    <property type="match status" value="1"/>
</dbReference>
<dbReference type="CDD" id="cd00009">
    <property type="entry name" value="AAA"/>
    <property type="match status" value="1"/>
</dbReference>
<dbReference type="InterPro" id="IPR003018">
    <property type="entry name" value="GAF"/>
</dbReference>
<dbReference type="SUPFAM" id="SSF55781">
    <property type="entry name" value="GAF domain-like"/>
    <property type="match status" value="1"/>
</dbReference>
<dbReference type="SUPFAM" id="SSF52540">
    <property type="entry name" value="P-loop containing nucleoside triphosphate hydrolases"/>
    <property type="match status" value="1"/>
</dbReference>
<dbReference type="AlphaFoldDB" id="A0A538T164"/>
<keyword evidence="4" id="KW-0238">DNA-binding</keyword>
<dbReference type="GO" id="GO:0043565">
    <property type="term" value="F:sequence-specific DNA binding"/>
    <property type="evidence" value="ECO:0007669"/>
    <property type="project" value="InterPro"/>
</dbReference>
<keyword evidence="2" id="KW-0067">ATP-binding</keyword>
<feature type="region of interest" description="Disordered" evidence="6">
    <location>
        <begin position="1"/>
        <end position="43"/>
    </location>
</feature>
<evidence type="ECO:0000256" key="2">
    <source>
        <dbReference type="ARBA" id="ARBA00022840"/>
    </source>
</evidence>
<dbReference type="InterPro" id="IPR029016">
    <property type="entry name" value="GAF-like_dom_sf"/>
</dbReference>
<dbReference type="GO" id="GO:0005524">
    <property type="term" value="F:ATP binding"/>
    <property type="evidence" value="ECO:0007669"/>
    <property type="project" value="UniProtKB-KW"/>
</dbReference>
<dbReference type="InterPro" id="IPR003593">
    <property type="entry name" value="AAA+_ATPase"/>
</dbReference>
<dbReference type="InterPro" id="IPR009057">
    <property type="entry name" value="Homeodomain-like_sf"/>
</dbReference>
<protein>
    <submittedName>
        <fullName evidence="8">GAF domain-containing protein</fullName>
    </submittedName>
</protein>
<sequence>MAQGVGRNLALPVKPRVGGTMTQRPDPSQPRDPSASEMPEIDPLERLSRGLTQWERELLAEPRSPSRSRVVSDLDRITHVLQAARSVTGTLDLNELLIRVVDAVIQVADADRGFLMLMHDDGKLHFEVARNKDESTLPSDEFNISWGIAEEAAHRRETVWVPDAVGSSLFQDRKSVRELSLRTVVALPILNSGRVLGVLYIDSHSITHEFTPDSITLLEGFGALCSVALENARMHEALKDSKSRLEIENQNLRRALKEDFRYGLLVGRSPKMLRVIELLEKVIPTQVSVLVQGETGTGKELIARAIHMNGPRRDKNFVAVNCGALPENLLESELFGYKKGAFTGAAEDRIGLFEAADGGTIFLDEVGEMPASLQVKLLRVLQDGHIRRVGDTISRKVDVRLVAATNRDLKGEVEGGRFRQDLFYRLNVVPIDVPPLRERGEDVLLLAQHFLDQFAKQQQRKLRGLTPEARELLLRHPWAGNVRELENAMARAVALADEGAALEPSLFGLGAPVTRRWDGQHTLRETLDAVEADTIREALRQCDQNVSRAARALGVSRQHLHNRMNSHGIRRSRVLNEPAG</sequence>